<evidence type="ECO:0000313" key="3">
    <source>
        <dbReference type="EMBL" id="EMR63042.1"/>
    </source>
</evidence>
<name>M7SFV1_EUTLA</name>
<dbReference type="AlphaFoldDB" id="M7SFV1"/>
<feature type="domain" description="Tautomerase cis-CaaD-like" evidence="2">
    <location>
        <begin position="1"/>
        <end position="61"/>
    </location>
</feature>
<dbReference type="EMBL" id="KB707298">
    <property type="protein sequence ID" value="EMR63042.1"/>
    <property type="molecule type" value="Genomic_DNA"/>
</dbReference>
<dbReference type="KEGG" id="ela:UCREL1_10015"/>
<dbReference type="Proteomes" id="UP000012174">
    <property type="component" value="Unassembled WGS sequence"/>
</dbReference>
<dbReference type="OrthoDB" id="2129288at2759"/>
<gene>
    <name evidence="3" type="ORF">UCREL1_10015</name>
</gene>
<proteinExistence type="predicted"/>
<evidence type="ECO:0000313" key="4">
    <source>
        <dbReference type="Proteomes" id="UP000012174"/>
    </source>
</evidence>
<evidence type="ECO:0000256" key="1">
    <source>
        <dbReference type="SAM" id="Phobius"/>
    </source>
</evidence>
<feature type="transmembrane region" description="Helical" evidence="1">
    <location>
        <begin position="26"/>
        <end position="44"/>
    </location>
</feature>
<keyword evidence="4" id="KW-1185">Reference proteome</keyword>
<organism evidence="3 4">
    <name type="scientific">Eutypa lata (strain UCR-EL1)</name>
    <name type="common">Grapevine dieback disease fungus</name>
    <name type="synonym">Eutypa armeniacae</name>
    <dbReference type="NCBI Taxonomy" id="1287681"/>
    <lineage>
        <taxon>Eukaryota</taxon>
        <taxon>Fungi</taxon>
        <taxon>Dikarya</taxon>
        <taxon>Ascomycota</taxon>
        <taxon>Pezizomycotina</taxon>
        <taxon>Sordariomycetes</taxon>
        <taxon>Xylariomycetidae</taxon>
        <taxon>Xylariales</taxon>
        <taxon>Diatrypaceae</taxon>
        <taxon>Eutypa</taxon>
    </lineage>
</organism>
<reference evidence="4" key="1">
    <citation type="journal article" date="2013" name="Genome Announc.">
        <title>Draft genome sequence of the grapevine dieback fungus Eutypa lata UCR-EL1.</title>
        <authorList>
            <person name="Blanco-Ulate B."/>
            <person name="Rolshausen P.E."/>
            <person name="Cantu D."/>
        </authorList>
    </citation>
    <scope>NUCLEOTIDE SEQUENCE [LARGE SCALE GENOMIC DNA]</scope>
    <source>
        <strain evidence="4">UCR-EL1</strain>
    </source>
</reference>
<sequence length="90" mass="10104">MPLWEIFHTANAFNTPQSKALIAKDITAWYTAVGLPAFYVNILFRPMAGEDMWIAGKPAAAFAGDPQLHHTIEFDSHSLDKWCLVLSKRT</sequence>
<accession>M7SFV1</accession>
<protein>
    <submittedName>
        <fullName evidence="3">Putative boup1-like protein</fullName>
    </submittedName>
</protein>
<dbReference type="Gene3D" id="3.30.429.10">
    <property type="entry name" value="Macrophage Migration Inhibitory Factor"/>
    <property type="match status" value="1"/>
</dbReference>
<evidence type="ECO:0000259" key="2">
    <source>
        <dbReference type="Pfam" id="PF14832"/>
    </source>
</evidence>
<keyword evidence="1" id="KW-0812">Transmembrane</keyword>
<dbReference type="HOGENOM" id="CLU_2440855_0_0_1"/>
<dbReference type="InterPro" id="IPR028116">
    <property type="entry name" value="Cis-CaaD-like"/>
</dbReference>
<dbReference type="Pfam" id="PF14832">
    <property type="entry name" value="Tautomerase_3"/>
    <property type="match status" value="1"/>
</dbReference>
<keyword evidence="1" id="KW-0472">Membrane</keyword>
<keyword evidence="1" id="KW-1133">Transmembrane helix</keyword>
<dbReference type="InterPro" id="IPR014347">
    <property type="entry name" value="Tautomerase/MIF_sf"/>
</dbReference>